<name>A0A2P2LK02_RHIMU</name>
<accession>A0A2P2LK02</accession>
<proteinExistence type="predicted"/>
<evidence type="ECO:0000313" key="1">
    <source>
        <dbReference type="EMBL" id="MBX18299.1"/>
    </source>
</evidence>
<sequence>MVNTIYLNRIVVSYNSLIEVVIFRPPSPHFPTN</sequence>
<dbReference type="EMBL" id="GGEC01037815">
    <property type="protein sequence ID" value="MBX18299.1"/>
    <property type="molecule type" value="Transcribed_RNA"/>
</dbReference>
<reference evidence="1" key="1">
    <citation type="submission" date="2018-02" db="EMBL/GenBank/DDBJ databases">
        <title>Rhizophora mucronata_Transcriptome.</title>
        <authorList>
            <person name="Meera S.P."/>
            <person name="Sreeshan A."/>
            <person name="Augustine A."/>
        </authorList>
    </citation>
    <scope>NUCLEOTIDE SEQUENCE</scope>
    <source>
        <tissue evidence="1">Leaf</tissue>
    </source>
</reference>
<organism evidence="1">
    <name type="scientific">Rhizophora mucronata</name>
    <name type="common">Asiatic mangrove</name>
    <dbReference type="NCBI Taxonomy" id="61149"/>
    <lineage>
        <taxon>Eukaryota</taxon>
        <taxon>Viridiplantae</taxon>
        <taxon>Streptophyta</taxon>
        <taxon>Embryophyta</taxon>
        <taxon>Tracheophyta</taxon>
        <taxon>Spermatophyta</taxon>
        <taxon>Magnoliopsida</taxon>
        <taxon>eudicotyledons</taxon>
        <taxon>Gunneridae</taxon>
        <taxon>Pentapetalae</taxon>
        <taxon>rosids</taxon>
        <taxon>fabids</taxon>
        <taxon>Malpighiales</taxon>
        <taxon>Rhizophoraceae</taxon>
        <taxon>Rhizophora</taxon>
    </lineage>
</organism>
<protein>
    <submittedName>
        <fullName evidence="1">Protein EMSY-LIKE 3 isoform X1</fullName>
    </submittedName>
</protein>
<dbReference type="AlphaFoldDB" id="A0A2P2LK02"/>